<dbReference type="CDD" id="cd11731">
    <property type="entry name" value="Lin1944_like_SDR_c"/>
    <property type="match status" value="1"/>
</dbReference>
<protein>
    <submittedName>
        <fullName evidence="3">Short-chain dehydrogenase</fullName>
    </submittedName>
</protein>
<dbReference type="SUPFAM" id="SSF51735">
    <property type="entry name" value="NAD(P)-binding Rossmann-fold domains"/>
    <property type="match status" value="1"/>
</dbReference>
<dbReference type="PANTHER" id="PTHR43477:SF1">
    <property type="entry name" value="DIHYDROANTICAPSIN 7-DEHYDROGENASE"/>
    <property type="match status" value="1"/>
</dbReference>
<dbReference type="KEGG" id="por:APT59_05705"/>
<dbReference type="InterPro" id="IPR036291">
    <property type="entry name" value="NAD(P)-bd_dom_sf"/>
</dbReference>
<dbReference type="GO" id="GO:0016491">
    <property type="term" value="F:oxidoreductase activity"/>
    <property type="evidence" value="ECO:0007669"/>
    <property type="project" value="UniProtKB-KW"/>
</dbReference>
<dbReference type="AlphaFoldDB" id="A0A0U4WNW3"/>
<accession>A0A0U4WNW3</accession>
<reference evidence="3 4" key="1">
    <citation type="submission" date="2016-01" db="EMBL/GenBank/DDBJ databases">
        <title>Annotation of Pseudomonas oryzihabitans USDA-ARS-USMARC-56511.</title>
        <authorList>
            <person name="Harhay G.P."/>
            <person name="Harhay D.M."/>
            <person name="Smith T.P.L."/>
            <person name="Bono J.L."/>
            <person name="Heaton M.P."/>
            <person name="Clawson M.L."/>
            <person name="Chitko-Mckown C.G."/>
            <person name="Capik S.F."/>
            <person name="DeDonder K.D."/>
            <person name="Apley M.D."/>
            <person name="Lubbers B.V."/>
            <person name="White B.J."/>
            <person name="Larson R.L."/>
        </authorList>
    </citation>
    <scope>NUCLEOTIDE SEQUENCE [LARGE SCALE GENOMIC DNA]</scope>
    <source>
        <strain evidence="3 4">USDA-ARS-USMARC-56511</strain>
    </source>
</reference>
<dbReference type="Pfam" id="PF13561">
    <property type="entry name" value="adh_short_C2"/>
    <property type="match status" value="1"/>
</dbReference>
<dbReference type="PANTHER" id="PTHR43477">
    <property type="entry name" value="DIHYDROANTICAPSIN 7-DEHYDROGENASE"/>
    <property type="match status" value="1"/>
</dbReference>
<dbReference type="Gene3D" id="3.40.50.720">
    <property type="entry name" value="NAD(P)-binding Rossmann-like Domain"/>
    <property type="match status" value="1"/>
</dbReference>
<dbReference type="OrthoDB" id="9787486at2"/>
<evidence type="ECO:0000256" key="1">
    <source>
        <dbReference type="ARBA" id="ARBA00006484"/>
    </source>
</evidence>
<dbReference type="InterPro" id="IPR051122">
    <property type="entry name" value="SDR_DHRS6-like"/>
</dbReference>
<evidence type="ECO:0000313" key="3">
    <source>
        <dbReference type="EMBL" id="ALZ83725.1"/>
    </source>
</evidence>
<evidence type="ECO:0000313" key="4">
    <source>
        <dbReference type="Proteomes" id="UP000064137"/>
    </source>
</evidence>
<dbReference type="InterPro" id="IPR002347">
    <property type="entry name" value="SDR_fam"/>
</dbReference>
<organism evidence="3 4">
    <name type="scientific">Pseudomonas oryzihabitans</name>
    <dbReference type="NCBI Taxonomy" id="47885"/>
    <lineage>
        <taxon>Bacteria</taxon>
        <taxon>Pseudomonadati</taxon>
        <taxon>Pseudomonadota</taxon>
        <taxon>Gammaproteobacteria</taxon>
        <taxon>Pseudomonadales</taxon>
        <taxon>Pseudomonadaceae</taxon>
        <taxon>Pseudomonas</taxon>
    </lineage>
</organism>
<gene>
    <name evidence="3" type="ORF">APT59_05705</name>
</gene>
<proteinExistence type="inferred from homology"/>
<name>A0A0U4WNW3_9PSED</name>
<evidence type="ECO:0000256" key="2">
    <source>
        <dbReference type="ARBA" id="ARBA00023002"/>
    </source>
</evidence>
<dbReference type="NCBIfam" id="NF005754">
    <property type="entry name" value="PRK07578.1"/>
    <property type="match status" value="1"/>
</dbReference>
<comment type="similarity">
    <text evidence="1">Belongs to the short-chain dehydrogenases/reductases (SDR) family.</text>
</comment>
<keyword evidence="2" id="KW-0560">Oxidoreductase</keyword>
<dbReference type="RefSeq" id="WP_059313973.1">
    <property type="nucleotide sequence ID" value="NZ_CP013987.1"/>
</dbReference>
<dbReference type="Proteomes" id="UP000064137">
    <property type="component" value="Chromosome"/>
</dbReference>
<dbReference type="EMBL" id="CP013987">
    <property type="protein sequence ID" value="ALZ83725.1"/>
    <property type="molecule type" value="Genomic_DNA"/>
</dbReference>
<dbReference type="PRINTS" id="PR00081">
    <property type="entry name" value="GDHRDH"/>
</dbReference>
<sequence>MKVILVGANGTLGSAIAARLGSRHELIRVGRQSGDLQVDITQPESIRTLFAQVGRFDALISAVGSVTFAPFTEMTPEAFQKGLQDKLMGQVNLVLLGQAQAADGASFTLTTGILNEQPIAQGSSAAMVNAALEGFVRGAAIELPRGQRLNAVSPTVLEESLGHYGDFFRGFKPVPGADVALAYERSVEGRETGKTYRVW</sequence>